<evidence type="ECO:0000313" key="2">
    <source>
        <dbReference type="EMBL" id="PJJ56661.1"/>
    </source>
</evidence>
<dbReference type="AlphaFoldDB" id="A0A0B2B0C8"/>
<gene>
    <name evidence="2" type="ORF">CLV56_0872</name>
</gene>
<comment type="caution">
    <text evidence="2">The sequence shown here is derived from an EMBL/GenBank/DDBJ whole genome shotgun (WGS) entry which is preliminary data.</text>
</comment>
<dbReference type="OrthoDB" id="3211023at2"/>
<accession>A0A0B2B0C8</accession>
<dbReference type="GO" id="GO:0046503">
    <property type="term" value="P:glycerolipid catabolic process"/>
    <property type="evidence" value="ECO:0007669"/>
    <property type="project" value="TreeGrafter"/>
</dbReference>
<reference evidence="2 3" key="1">
    <citation type="submission" date="2017-11" db="EMBL/GenBank/DDBJ databases">
        <title>Genomic Encyclopedia of Archaeal and Bacterial Type Strains, Phase II (KMG-II): From Individual Species to Whole Genera.</title>
        <authorList>
            <person name="Goeker M."/>
        </authorList>
    </citation>
    <scope>NUCLEOTIDE SEQUENCE [LARGE SCALE GENOMIC DNA]</scope>
    <source>
        <strain evidence="2 3">DSM 27763</strain>
    </source>
</reference>
<dbReference type="Pfam" id="PF12697">
    <property type="entry name" value="Abhydrolase_6"/>
    <property type="match status" value="1"/>
</dbReference>
<organism evidence="2 3">
    <name type="scientific">Mumia flava</name>
    <dbReference type="NCBI Taxonomy" id="1348852"/>
    <lineage>
        <taxon>Bacteria</taxon>
        <taxon>Bacillati</taxon>
        <taxon>Actinomycetota</taxon>
        <taxon>Actinomycetes</taxon>
        <taxon>Propionibacteriales</taxon>
        <taxon>Nocardioidaceae</taxon>
        <taxon>Mumia</taxon>
    </lineage>
</organism>
<dbReference type="Gene3D" id="3.40.50.1820">
    <property type="entry name" value="alpha/beta hydrolase"/>
    <property type="match status" value="1"/>
</dbReference>
<proteinExistence type="predicted"/>
<evidence type="ECO:0000313" key="3">
    <source>
        <dbReference type="Proteomes" id="UP000230842"/>
    </source>
</evidence>
<dbReference type="PANTHER" id="PTHR43433:SF5">
    <property type="entry name" value="AB HYDROLASE-1 DOMAIN-CONTAINING PROTEIN"/>
    <property type="match status" value="1"/>
</dbReference>
<protein>
    <submittedName>
        <fullName evidence="2">Pimeloyl-ACP methyl ester carboxylesterase</fullName>
    </submittedName>
</protein>
<dbReference type="RefSeq" id="WP_039371100.1">
    <property type="nucleotide sequence ID" value="NZ_PGEZ01000001.1"/>
</dbReference>
<dbReference type="EMBL" id="PGEZ01000001">
    <property type="protein sequence ID" value="PJJ56661.1"/>
    <property type="molecule type" value="Genomic_DNA"/>
</dbReference>
<dbReference type="Proteomes" id="UP000230842">
    <property type="component" value="Unassembled WGS sequence"/>
</dbReference>
<dbReference type="InterPro" id="IPR050471">
    <property type="entry name" value="AB_hydrolase"/>
</dbReference>
<name>A0A0B2B0C8_9ACTN</name>
<dbReference type="PANTHER" id="PTHR43433">
    <property type="entry name" value="HYDROLASE, ALPHA/BETA FOLD FAMILY PROTEIN"/>
    <property type="match status" value="1"/>
</dbReference>
<sequence>MSTPRTLETPAGVTARTVPTDRGAFALHEAAVPDGVTHRGHLLLIPGFTGSKEDFTPILPLLAAAGWHTCAYDQRGQFETPGDGAAYGLDDFAEDALALREALWPYGPSAVVGHSFGGLVAQRAVLLDASAWLGLTLLCSGPGGFTLPGVAEHAVDLEARPKELRLFLQAVPVVGLKAVFDVQNADSTEPAEILAFLERRFLASDASSLCAIAEHLLDAEDRIDALAATGVPVAVVRGADDDAWPHASQDAMAARLRTTVVVVPDAAHSPAVENPAATVAALLG</sequence>
<dbReference type="InterPro" id="IPR000073">
    <property type="entry name" value="AB_hydrolase_1"/>
</dbReference>
<keyword evidence="3" id="KW-1185">Reference proteome</keyword>
<evidence type="ECO:0000259" key="1">
    <source>
        <dbReference type="Pfam" id="PF12697"/>
    </source>
</evidence>
<dbReference type="SUPFAM" id="SSF53474">
    <property type="entry name" value="alpha/beta-Hydrolases"/>
    <property type="match status" value="1"/>
</dbReference>
<dbReference type="GO" id="GO:0004806">
    <property type="term" value="F:triacylglycerol lipase activity"/>
    <property type="evidence" value="ECO:0007669"/>
    <property type="project" value="TreeGrafter"/>
</dbReference>
<dbReference type="InterPro" id="IPR029058">
    <property type="entry name" value="AB_hydrolase_fold"/>
</dbReference>
<feature type="domain" description="AB hydrolase-1" evidence="1">
    <location>
        <begin position="42"/>
        <end position="281"/>
    </location>
</feature>